<feature type="transmembrane region" description="Helical" evidence="7">
    <location>
        <begin position="12"/>
        <end position="31"/>
    </location>
</feature>
<keyword evidence="4 7" id="KW-0812">Transmembrane</keyword>
<evidence type="ECO:0000256" key="3">
    <source>
        <dbReference type="ARBA" id="ARBA00022448"/>
    </source>
</evidence>
<proteinExistence type="inferred from homology"/>
<dbReference type="EMBL" id="QEPW01000008">
    <property type="protein sequence ID" value="RDE91338.1"/>
    <property type="molecule type" value="Genomic_DNA"/>
</dbReference>
<dbReference type="Pfam" id="PF03595">
    <property type="entry name" value="SLAC1"/>
    <property type="match status" value="1"/>
</dbReference>
<dbReference type="InterPro" id="IPR004695">
    <property type="entry name" value="SLAC1/Mae1/Ssu1/TehA"/>
</dbReference>
<dbReference type="NCBIfam" id="TIGR00816">
    <property type="entry name" value="tdt"/>
    <property type="match status" value="1"/>
</dbReference>
<dbReference type="CDD" id="cd09324">
    <property type="entry name" value="TDT_TehA"/>
    <property type="match status" value="1"/>
</dbReference>
<evidence type="ECO:0000313" key="9">
    <source>
        <dbReference type="Proteomes" id="UP000253910"/>
    </source>
</evidence>
<feature type="transmembrane region" description="Helical" evidence="7">
    <location>
        <begin position="43"/>
        <end position="61"/>
    </location>
</feature>
<feature type="transmembrane region" description="Helical" evidence="7">
    <location>
        <begin position="255"/>
        <end position="275"/>
    </location>
</feature>
<dbReference type="AlphaFoldDB" id="A0A369Z4F3"/>
<comment type="subcellular location">
    <subcellularLocation>
        <location evidence="1">Membrane</location>
        <topology evidence="1">Multi-pass membrane protein</topology>
    </subcellularLocation>
</comment>
<dbReference type="RefSeq" id="WP_111315432.1">
    <property type="nucleotide sequence ID" value="NZ_QEPW01000008.1"/>
</dbReference>
<feature type="transmembrane region" description="Helical" evidence="7">
    <location>
        <begin position="107"/>
        <end position="128"/>
    </location>
</feature>
<feature type="transmembrane region" description="Helical" evidence="7">
    <location>
        <begin position="287"/>
        <end position="307"/>
    </location>
</feature>
<comment type="caution">
    <text evidence="8">The sequence shown here is derived from an EMBL/GenBank/DDBJ whole genome shotgun (WGS) entry which is preliminary data.</text>
</comment>
<evidence type="ECO:0000256" key="2">
    <source>
        <dbReference type="ARBA" id="ARBA00008566"/>
    </source>
</evidence>
<dbReference type="InterPro" id="IPR052951">
    <property type="entry name" value="Tellurite_res_ion_channel"/>
</dbReference>
<dbReference type="InterPro" id="IPR011552">
    <property type="entry name" value="TehA/Mae1"/>
</dbReference>
<dbReference type="Gene3D" id="1.50.10.150">
    <property type="entry name" value="Voltage-dependent anion channel"/>
    <property type="match status" value="1"/>
</dbReference>
<evidence type="ECO:0000313" key="8">
    <source>
        <dbReference type="EMBL" id="RDE91338.1"/>
    </source>
</evidence>
<feature type="transmembrane region" description="Helical" evidence="7">
    <location>
        <begin position="166"/>
        <end position="185"/>
    </location>
</feature>
<dbReference type="PANTHER" id="PTHR37955:SF1">
    <property type="entry name" value="DEP DOMAIN-CONTAINING PROTEIN"/>
    <property type="match status" value="1"/>
</dbReference>
<sequence length="314" mass="34977">MTDKRPFPLPTGYFAIPLGLGALSLAWLHMGDTLSFSRDVSDIIGITSVSVWALFVLLYIYKMIYFSYEVRDEYCCPIRFSFLALIPITTMLSGDVLYRWFPLIGEGLIWIGTIGQLLFASMRISALWKDGTFEQKSTLPPFYLPSVATNFTSAASLGLLGYQDLGYLFLGAGMIAWIIYEPALLQRLRVLQIEPQFRPTMGIILAPAFVGSSAYLSLNGGEIDLFVKLLWGYGFLQMFFLIRLFPWISEKGLNIGFWSFSFGLASLANGAVSFVHHNVLSGLANGAFIFANLMIGGLVLMTLGKLLKGQFWLK</sequence>
<evidence type="ECO:0000256" key="4">
    <source>
        <dbReference type="ARBA" id="ARBA00022692"/>
    </source>
</evidence>
<keyword evidence="5 7" id="KW-1133">Transmembrane helix</keyword>
<evidence type="ECO:0000256" key="1">
    <source>
        <dbReference type="ARBA" id="ARBA00004141"/>
    </source>
</evidence>
<feature type="transmembrane region" description="Helical" evidence="7">
    <location>
        <begin position="140"/>
        <end position="160"/>
    </location>
</feature>
<name>A0A369Z4F3_HAEPA</name>
<accession>A0A369Z4F3</accession>
<dbReference type="NCBIfam" id="NF008032">
    <property type="entry name" value="PRK10764.1"/>
    <property type="match status" value="1"/>
</dbReference>
<reference evidence="8 9" key="1">
    <citation type="submission" date="2018-05" db="EMBL/GenBank/DDBJ databases">
        <title>Draft Genome Sequences for a Diverse set of 7 Haemophilus Species.</title>
        <authorList>
            <person name="Nichols M."/>
            <person name="Topaz N."/>
            <person name="Wang X."/>
            <person name="Wang X."/>
            <person name="Boxrud D."/>
        </authorList>
    </citation>
    <scope>NUCLEOTIDE SEQUENCE [LARGE SCALE GENOMIC DNA]</scope>
    <source>
        <strain evidence="8 9">C2008001710</strain>
    </source>
</reference>
<keyword evidence="6 7" id="KW-0472">Membrane</keyword>
<comment type="similarity">
    <text evidence="2">Belongs to the tellurite-resistance/dicarboxylate transporter (TDT) family.</text>
</comment>
<evidence type="ECO:0000256" key="6">
    <source>
        <dbReference type="ARBA" id="ARBA00023136"/>
    </source>
</evidence>
<feature type="transmembrane region" description="Helical" evidence="7">
    <location>
        <begin position="230"/>
        <end position="248"/>
    </location>
</feature>
<dbReference type="PANTHER" id="PTHR37955">
    <property type="entry name" value="TELLURITE RESISTANCE PROTEIN TEHA"/>
    <property type="match status" value="1"/>
</dbReference>
<dbReference type="GO" id="GO:0046583">
    <property type="term" value="F:monoatomic cation efflux transmembrane transporter activity"/>
    <property type="evidence" value="ECO:0007669"/>
    <property type="project" value="TreeGrafter"/>
</dbReference>
<evidence type="ECO:0000256" key="7">
    <source>
        <dbReference type="SAM" id="Phobius"/>
    </source>
</evidence>
<dbReference type="InterPro" id="IPR039264">
    <property type="entry name" value="TehA"/>
</dbReference>
<evidence type="ECO:0000256" key="5">
    <source>
        <dbReference type="ARBA" id="ARBA00022989"/>
    </source>
</evidence>
<gene>
    <name evidence="8" type="ORF">DPV87_05555</name>
</gene>
<dbReference type="InterPro" id="IPR038665">
    <property type="entry name" value="Voltage-dep_anion_channel_sf"/>
</dbReference>
<organism evidence="8 9">
    <name type="scientific">Haemophilus parainfluenzae</name>
    <dbReference type="NCBI Taxonomy" id="729"/>
    <lineage>
        <taxon>Bacteria</taxon>
        <taxon>Pseudomonadati</taxon>
        <taxon>Pseudomonadota</taxon>
        <taxon>Gammaproteobacteria</taxon>
        <taxon>Pasteurellales</taxon>
        <taxon>Pasteurellaceae</taxon>
        <taxon>Haemophilus</taxon>
    </lineage>
</organism>
<dbReference type="Proteomes" id="UP000253910">
    <property type="component" value="Unassembled WGS sequence"/>
</dbReference>
<feature type="transmembrane region" description="Helical" evidence="7">
    <location>
        <begin position="197"/>
        <end position="218"/>
    </location>
</feature>
<dbReference type="GO" id="GO:0005886">
    <property type="term" value="C:plasma membrane"/>
    <property type="evidence" value="ECO:0007669"/>
    <property type="project" value="TreeGrafter"/>
</dbReference>
<protein>
    <submittedName>
        <fullName evidence="8">Dicarboxylate transporter/tellurite-resistance protein TehA</fullName>
    </submittedName>
</protein>
<keyword evidence="3" id="KW-0813">Transport</keyword>